<dbReference type="RefSeq" id="WP_214610668.1">
    <property type="nucleotide sequence ID" value="NZ_JACATN010000001.1"/>
</dbReference>
<dbReference type="Pfam" id="PF12740">
    <property type="entry name" value="PETase"/>
    <property type="match status" value="1"/>
</dbReference>
<reference evidence="6 7" key="1">
    <citation type="submission" date="2020-06" db="EMBL/GenBank/DDBJ databases">
        <authorList>
            <person name="Isaeva M.P."/>
            <person name="Chernysheva N.Y."/>
        </authorList>
    </citation>
    <scope>NUCLEOTIDE SEQUENCE [LARGE SCALE GENOMIC DNA]</scope>
    <source>
        <strain evidence="6 7">KMM 6746</strain>
    </source>
</reference>
<evidence type="ECO:0000259" key="5">
    <source>
        <dbReference type="Pfam" id="PF12740"/>
    </source>
</evidence>
<keyword evidence="2" id="KW-0442">Lipid degradation</keyword>
<feature type="signal peptide" evidence="4">
    <location>
        <begin position="1"/>
        <end position="30"/>
    </location>
</feature>
<feature type="domain" description="PET hydrolase/cutinase-like" evidence="5">
    <location>
        <begin position="140"/>
        <end position="239"/>
    </location>
</feature>
<sequence>MKIKVPFARKANVKITATLLFLCATFTTQAQDFLYGDALPDAPKLAERGDHTVGVRTLNLVHKDQVDILNSKEGKDPMYDRALTIEVWYPSEAPANKTATVSYEEVMGTRGDSLRPLVPFSFKGRAYRDAAPKANKVGYPLIIVSHGYVGSRYLMTYLTENLASKGYVVVSIDHTDSTFKDANAFQSTLLNRAKDIKFVINTIAEKGGSSSKDQLSGMVDSENIGIVGYSMGGYGVLNVGGAGYSDGMTAFFGQMTGGSTAISALAASNAEYQKQIDPRIKAVVAFAPWGMERGVWDATGLAGLKKPTLFVAGDQDDISGYEKGIKAIYEGAVNADRYLLTYKNARHNVAPNPPPAEALQPGLHIDEYYRYAEPSWDQRKINNINQHFLTAFLGTHLKGADYAQYLDVPVESNEKDWNGFKPRSSTGMELRHAKAAGVNMKQ</sequence>
<feature type="chain" id="PRO_5045678603" evidence="4">
    <location>
        <begin position="31"/>
        <end position="442"/>
    </location>
</feature>
<protein>
    <submittedName>
        <fullName evidence="6">Dienelactone hydrolase family protein</fullName>
    </submittedName>
</protein>
<keyword evidence="4" id="KW-0732">Signal</keyword>
<dbReference type="Gene3D" id="3.40.50.1820">
    <property type="entry name" value="alpha/beta hydrolase"/>
    <property type="match status" value="1"/>
</dbReference>
<gene>
    <name evidence="6" type="ORF">HW347_04215</name>
</gene>
<keyword evidence="1 6" id="KW-0378">Hydrolase</keyword>
<dbReference type="PANTHER" id="PTHR10272:SF0">
    <property type="entry name" value="PLATELET-ACTIVATING FACTOR ACETYLHYDROLASE"/>
    <property type="match status" value="1"/>
</dbReference>
<dbReference type="GO" id="GO:0016787">
    <property type="term" value="F:hydrolase activity"/>
    <property type="evidence" value="ECO:0007669"/>
    <property type="project" value="UniProtKB-KW"/>
</dbReference>
<organism evidence="6 7">
    <name type="scientific">Zobellia barbeyronii</name>
    <dbReference type="NCBI Taxonomy" id="2748009"/>
    <lineage>
        <taxon>Bacteria</taxon>
        <taxon>Pseudomonadati</taxon>
        <taxon>Bacteroidota</taxon>
        <taxon>Flavobacteriia</taxon>
        <taxon>Flavobacteriales</taxon>
        <taxon>Flavobacteriaceae</taxon>
        <taxon>Zobellia</taxon>
    </lineage>
</organism>
<dbReference type="PANTHER" id="PTHR10272">
    <property type="entry name" value="PLATELET-ACTIVATING FACTOR ACETYLHYDROLASE"/>
    <property type="match status" value="1"/>
</dbReference>
<evidence type="ECO:0000256" key="3">
    <source>
        <dbReference type="ARBA" id="ARBA00023098"/>
    </source>
</evidence>
<accession>A0ABS5WAM3</accession>
<evidence type="ECO:0000256" key="2">
    <source>
        <dbReference type="ARBA" id="ARBA00022963"/>
    </source>
</evidence>
<dbReference type="InterPro" id="IPR041127">
    <property type="entry name" value="PET_hydrolase/cutinase-like"/>
</dbReference>
<proteinExistence type="predicted"/>
<evidence type="ECO:0000256" key="4">
    <source>
        <dbReference type="SAM" id="SignalP"/>
    </source>
</evidence>
<keyword evidence="7" id="KW-1185">Reference proteome</keyword>
<dbReference type="InterPro" id="IPR029058">
    <property type="entry name" value="AB_hydrolase_fold"/>
</dbReference>
<reference evidence="7" key="2">
    <citation type="submission" date="2023-07" db="EMBL/GenBank/DDBJ databases">
        <title>Zobellia barbeyronii sp. nov., a new marine flavobacterium, isolated from green and red algae.</title>
        <authorList>
            <person name="Nedashkovskaya O.I."/>
            <person name="Otstavnykh N."/>
            <person name="Zhukova N."/>
            <person name="Guzev K."/>
            <person name="Chausova V."/>
            <person name="Tekutyeva L."/>
            <person name="Mikhailov V."/>
            <person name="Isaeva M."/>
        </authorList>
    </citation>
    <scope>NUCLEOTIDE SEQUENCE [LARGE SCALE GENOMIC DNA]</scope>
    <source>
        <strain evidence="7">KMM 6746</strain>
    </source>
</reference>
<name>A0ABS5WAM3_9FLAO</name>
<evidence type="ECO:0000256" key="1">
    <source>
        <dbReference type="ARBA" id="ARBA00022801"/>
    </source>
</evidence>
<keyword evidence="3" id="KW-0443">Lipid metabolism</keyword>
<dbReference type="EMBL" id="JACATN010000001">
    <property type="protein sequence ID" value="MBT2160456.1"/>
    <property type="molecule type" value="Genomic_DNA"/>
</dbReference>
<dbReference type="SUPFAM" id="SSF53474">
    <property type="entry name" value="alpha/beta-Hydrolases"/>
    <property type="match status" value="1"/>
</dbReference>
<evidence type="ECO:0000313" key="7">
    <source>
        <dbReference type="Proteomes" id="UP000740413"/>
    </source>
</evidence>
<evidence type="ECO:0000313" key="6">
    <source>
        <dbReference type="EMBL" id="MBT2160456.1"/>
    </source>
</evidence>
<dbReference type="Proteomes" id="UP000740413">
    <property type="component" value="Unassembled WGS sequence"/>
</dbReference>
<comment type="caution">
    <text evidence="6">The sequence shown here is derived from an EMBL/GenBank/DDBJ whole genome shotgun (WGS) entry which is preliminary data.</text>
</comment>